<keyword evidence="5 6" id="KW-0520">NAD</keyword>
<dbReference type="GO" id="GO:0071269">
    <property type="term" value="P:L-homocysteine biosynthetic process"/>
    <property type="evidence" value="ECO:0007669"/>
    <property type="project" value="UniProtKB-UniRule"/>
</dbReference>
<dbReference type="HAMAP" id="MF_00563">
    <property type="entry name" value="AdoHcyase"/>
    <property type="match status" value="1"/>
</dbReference>
<gene>
    <name evidence="6" type="primary">ahcY</name>
    <name evidence="12" type="ORF">DI626_00015</name>
</gene>
<evidence type="ECO:0000256" key="2">
    <source>
        <dbReference type="ARBA" id="ARBA00022490"/>
    </source>
</evidence>
<comment type="cofactor">
    <cofactor evidence="6 8 9">
        <name>NAD(+)</name>
        <dbReference type="ChEBI" id="CHEBI:57540"/>
    </cofactor>
    <text evidence="6 8 9">Binds 1 NAD(+) per subunit.</text>
</comment>
<feature type="binding site" evidence="6 7">
    <location>
        <position position="197"/>
    </location>
    <ligand>
        <name>substrate</name>
    </ligand>
</feature>
<organism evidence="12 13">
    <name type="scientific">Micavibrio aeruginosavorus</name>
    <dbReference type="NCBI Taxonomy" id="349221"/>
    <lineage>
        <taxon>Bacteria</taxon>
        <taxon>Pseudomonadati</taxon>
        <taxon>Bdellovibrionota</taxon>
        <taxon>Bdellovibrionia</taxon>
        <taxon>Bdellovibrionales</taxon>
        <taxon>Pseudobdellovibrionaceae</taxon>
        <taxon>Micavibrio</taxon>
    </lineage>
</organism>
<feature type="binding site" evidence="6 8">
    <location>
        <begin position="164"/>
        <end position="166"/>
    </location>
    <ligand>
        <name>NAD(+)</name>
        <dbReference type="ChEBI" id="CHEBI:57540"/>
    </ligand>
</feature>
<dbReference type="FunFam" id="3.40.50.1480:FF:000006">
    <property type="entry name" value="Adenosylhomocysteinase"/>
    <property type="match status" value="1"/>
</dbReference>
<evidence type="ECO:0000256" key="8">
    <source>
        <dbReference type="PIRSR" id="PIRSR001109-2"/>
    </source>
</evidence>
<dbReference type="FunFam" id="3.40.50.1480:FF:000007">
    <property type="entry name" value="Adenosylhomocysteinase"/>
    <property type="match status" value="1"/>
</dbReference>
<dbReference type="PROSITE" id="PS00739">
    <property type="entry name" value="ADOHCYASE_2"/>
    <property type="match status" value="1"/>
</dbReference>
<reference evidence="12 13" key="1">
    <citation type="submission" date="2017-08" db="EMBL/GenBank/DDBJ databases">
        <title>Infants hospitalized years apart are colonized by the same room-sourced microbial strains.</title>
        <authorList>
            <person name="Brooks B."/>
            <person name="Olm M.R."/>
            <person name="Firek B.A."/>
            <person name="Baker R."/>
            <person name="Thomas B.C."/>
            <person name="Morowitz M.J."/>
            <person name="Banfield J.F."/>
        </authorList>
    </citation>
    <scope>NUCLEOTIDE SEQUENCE [LARGE SCALE GENOMIC DNA]</scope>
    <source>
        <strain evidence="12">S2_018_000_R2_104</strain>
    </source>
</reference>
<feature type="binding site" evidence="6 7">
    <location>
        <position position="163"/>
    </location>
    <ligand>
        <name>substrate</name>
    </ligand>
</feature>
<comment type="function">
    <text evidence="6">May play a key role in the regulation of the intracellular concentration of adenosylhomocysteine.</text>
</comment>
<dbReference type="InterPro" id="IPR015878">
    <property type="entry name" value="Ado_hCys_hydrolase_NAD-bd"/>
</dbReference>
<feature type="binding site" evidence="6 7">
    <location>
        <position position="62"/>
    </location>
    <ligand>
        <name>substrate</name>
    </ligand>
</feature>
<dbReference type="PANTHER" id="PTHR23420">
    <property type="entry name" value="ADENOSYLHOMOCYSTEINASE"/>
    <property type="match status" value="1"/>
</dbReference>
<evidence type="ECO:0000259" key="11">
    <source>
        <dbReference type="SMART" id="SM00997"/>
    </source>
</evidence>
<evidence type="ECO:0000256" key="7">
    <source>
        <dbReference type="PIRSR" id="PIRSR001109-1"/>
    </source>
</evidence>
<protein>
    <recommendedName>
        <fullName evidence="6">Adenosylhomocysteinase</fullName>
        <ecNumber evidence="6">3.13.2.1</ecNumber>
    </recommendedName>
    <alternativeName>
        <fullName evidence="6">S-adenosyl-L-homocysteine hydrolase</fullName>
        <shortName evidence="6">AdoHcyase</shortName>
    </alternativeName>
</protein>
<evidence type="ECO:0000256" key="6">
    <source>
        <dbReference type="HAMAP-Rule" id="MF_00563"/>
    </source>
</evidence>
<dbReference type="Gene3D" id="3.40.50.1480">
    <property type="entry name" value="Adenosylhomocysteinase-like"/>
    <property type="match status" value="3"/>
</dbReference>
<feature type="binding site" evidence="6 8">
    <location>
        <position position="250"/>
    </location>
    <ligand>
        <name>NAD(+)</name>
        <dbReference type="ChEBI" id="CHEBI:57540"/>
    </ligand>
</feature>
<dbReference type="InterPro" id="IPR042172">
    <property type="entry name" value="Adenosylhomocyst_ase-like_sf"/>
</dbReference>
<dbReference type="PANTHER" id="PTHR23420:SF0">
    <property type="entry name" value="ADENOSYLHOMOCYSTEINASE"/>
    <property type="match status" value="1"/>
</dbReference>
<dbReference type="SUPFAM" id="SSF52283">
    <property type="entry name" value="Formate/glycerate dehydrogenase catalytic domain-like"/>
    <property type="match status" value="1"/>
</dbReference>
<dbReference type="NCBIfam" id="TIGR00936">
    <property type="entry name" value="ahcY"/>
    <property type="match status" value="1"/>
</dbReference>
<dbReference type="Gene3D" id="3.40.50.720">
    <property type="entry name" value="NAD(P)-binding Rossmann-like Domain"/>
    <property type="match status" value="1"/>
</dbReference>
<comment type="pathway">
    <text evidence="6 9">Amino-acid biosynthesis; L-homocysteine biosynthesis; L-homocysteine from S-adenosyl-L-homocysteine: step 1/1.</text>
</comment>
<evidence type="ECO:0000256" key="10">
    <source>
        <dbReference type="RuleBase" id="RU004166"/>
    </source>
</evidence>
<dbReference type="PROSITE" id="PS00738">
    <property type="entry name" value="ADOHCYASE_1"/>
    <property type="match status" value="1"/>
</dbReference>
<dbReference type="SMART" id="SM00996">
    <property type="entry name" value="AdoHcyase"/>
    <property type="match status" value="1"/>
</dbReference>
<sequence length="437" mass="47962">MTAQPKTVENDYKVKDISLAEWGRKEIDIAETEMPGLMALRKEYGASQPLKGARIAGCLHMTIQTAVLIETLEALGATVRWSSCNIFSTQDHAAAAIAAKGTCAVFAWKGQTNEEAEWCIHQTIKGPNGWTANMILDDGGDLTSIMHKDYPDLMKDVKGISEETTTGVLRLYEMAKKGTLAVPAINVNDSVTKSKFDNKYGCRESLVDGIRRATDVMLAGKVAVVAGFGDVGKGSAESLASQGVRVLVTEIDPICALQACMEGYEVVTMEEAAPRADIFVTTTGNIDIITVDHMRAMKDRAIVCNIGHFDNEIQVEGLRNMKWHNIKPQVDEIEFPDGKRIILLAEGRLVNLGCATGHPSFVMSSSFTNQTLAQIELWNNADKYENKVYVLPKHLDEKVAMLHLEKLGAKLTKLSKAQADYIGVEQQGPFKSDAYRY</sequence>
<dbReference type="AlphaFoldDB" id="A0A2W5C196"/>
<comment type="similarity">
    <text evidence="1 6 10">Belongs to the adenosylhomocysteinase family.</text>
</comment>
<keyword evidence="3 6" id="KW-0554">One-carbon metabolism</keyword>
<dbReference type="EC" id="3.13.2.1" evidence="6"/>
<evidence type="ECO:0000256" key="3">
    <source>
        <dbReference type="ARBA" id="ARBA00022563"/>
    </source>
</evidence>
<feature type="binding site" evidence="8">
    <location>
        <begin position="229"/>
        <end position="234"/>
    </location>
    <ligand>
        <name>NAD(+)</name>
        <dbReference type="ChEBI" id="CHEBI:57540"/>
    </ligand>
</feature>
<dbReference type="InterPro" id="IPR020082">
    <property type="entry name" value="S-Ado-L-homoCys_hydrolase_CS"/>
</dbReference>
<evidence type="ECO:0000313" key="13">
    <source>
        <dbReference type="Proteomes" id="UP000249557"/>
    </source>
</evidence>
<feature type="binding site" evidence="6 7">
    <location>
        <position position="138"/>
    </location>
    <ligand>
        <name>substrate</name>
    </ligand>
</feature>
<dbReference type="GO" id="GO:0033353">
    <property type="term" value="P:S-adenosylmethionine cycle"/>
    <property type="evidence" value="ECO:0007669"/>
    <property type="project" value="TreeGrafter"/>
</dbReference>
<evidence type="ECO:0000256" key="1">
    <source>
        <dbReference type="ARBA" id="ARBA00007122"/>
    </source>
</evidence>
<comment type="caution">
    <text evidence="12">The sequence shown here is derived from an EMBL/GenBank/DDBJ whole genome shotgun (WGS) entry which is preliminary data.</text>
</comment>
<feature type="binding site" evidence="6">
    <location>
        <position position="198"/>
    </location>
    <ligand>
        <name>NAD(+)</name>
        <dbReference type="ChEBI" id="CHEBI:57540"/>
    </ligand>
</feature>
<evidence type="ECO:0000256" key="9">
    <source>
        <dbReference type="RuleBase" id="RU000548"/>
    </source>
</evidence>
<comment type="subcellular location">
    <subcellularLocation>
        <location evidence="6">Cytoplasm</location>
    </subcellularLocation>
</comment>
<dbReference type="PIRSF" id="PIRSF001109">
    <property type="entry name" value="Ad_hcy_hydrolase"/>
    <property type="match status" value="1"/>
</dbReference>
<accession>A0A2W5C196</accession>
<feature type="binding site" evidence="8">
    <location>
        <position position="358"/>
    </location>
    <ligand>
        <name>NAD(+)</name>
        <dbReference type="ChEBI" id="CHEBI:57540"/>
    </ligand>
</feature>
<evidence type="ECO:0000256" key="4">
    <source>
        <dbReference type="ARBA" id="ARBA00022801"/>
    </source>
</evidence>
<dbReference type="SUPFAM" id="SSF51735">
    <property type="entry name" value="NAD(P)-binding Rossmann-fold domains"/>
    <property type="match status" value="1"/>
</dbReference>
<dbReference type="EMBL" id="QFNK01000001">
    <property type="protein sequence ID" value="PZO89085.1"/>
    <property type="molecule type" value="Genomic_DNA"/>
</dbReference>
<dbReference type="GO" id="GO:0004013">
    <property type="term" value="F:adenosylhomocysteinase activity"/>
    <property type="evidence" value="ECO:0007669"/>
    <property type="project" value="UniProtKB-UniRule"/>
</dbReference>
<dbReference type="Pfam" id="PF05221">
    <property type="entry name" value="AdoHcyase"/>
    <property type="match status" value="1"/>
</dbReference>
<dbReference type="SMART" id="SM00997">
    <property type="entry name" value="AdoHcyase_NAD"/>
    <property type="match status" value="1"/>
</dbReference>
<keyword evidence="2 6" id="KW-0963">Cytoplasm</keyword>
<feature type="binding site" evidence="6">
    <location>
        <position position="285"/>
    </location>
    <ligand>
        <name>NAD(+)</name>
        <dbReference type="ChEBI" id="CHEBI:57540"/>
    </ligand>
</feature>
<feature type="binding site" evidence="6 8">
    <location>
        <position position="351"/>
    </location>
    <ligand>
        <name>NAD(+)</name>
        <dbReference type="ChEBI" id="CHEBI:57540"/>
    </ligand>
</feature>
<dbReference type="GO" id="GO:0006730">
    <property type="term" value="P:one-carbon metabolic process"/>
    <property type="evidence" value="ECO:0007669"/>
    <property type="project" value="UniProtKB-UniRule"/>
</dbReference>
<name>A0A2W5C196_9BACT</name>
<dbReference type="NCBIfam" id="NF004005">
    <property type="entry name" value="PRK05476.2-3"/>
    <property type="match status" value="1"/>
</dbReference>
<feature type="domain" description="S-adenosyl-L-homocysteine hydrolase NAD binding" evidence="11">
    <location>
        <begin position="198"/>
        <end position="357"/>
    </location>
</feature>
<keyword evidence="4 6" id="KW-0378">Hydrolase</keyword>
<feature type="binding site" evidence="6">
    <location>
        <begin position="227"/>
        <end position="232"/>
    </location>
    <ligand>
        <name>NAD(+)</name>
        <dbReference type="ChEBI" id="CHEBI:57540"/>
    </ligand>
</feature>
<dbReference type="Pfam" id="PF00670">
    <property type="entry name" value="AdoHcyase_NAD"/>
    <property type="match status" value="1"/>
</dbReference>
<dbReference type="CDD" id="cd00401">
    <property type="entry name" value="SAHH"/>
    <property type="match status" value="1"/>
</dbReference>
<proteinExistence type="inferred from homology"/>
<feature type="binding site" evidence="6 7">
    <location>
        <position position="193"/>
    </location>
    <ligand>
        <name>substrate</name>
    </ligand>
</feature>
<feature type="binding site" evidence="6 8">
    <location>
        <begin position="306"/>
        <end position="308"/>
    </location>
    <ligand>
        <name>NAD(+)</name>
        <dbReference type="ChEBI" id="CHEBI:57540"/>
    </ligand>
</feature>
<dbReference type="InterPro" id="IPR036291">
    <property type="entry name" value="NAD(P)-bd_dom_sf"/>
</dbReference>
<dbReference type="GO" id="GO:0005829">
    <property type="term" value="C:cytosol"/>
    <property type="evidence" value="ECO:0007669"/>
    <property type="project" value="TreeGrafter"/>
</dbReference>
<dbReference type="FunFam" id="3.40.50.720:FF:000004">
    <property type="entry name" value="Adenosylhomocysteinase"/>
    <property type="match status" value="1"/>
</dbReference>
<comment type="catalytic activity">
    <reaction evidence="6 9">
        <text>S-adenosyl-L-homocysteine + H2O = L-homocysteine + adenosine</text>
        <dbReference type="Rhea" id="RHEA:21708"/>
        <dbReference type="ChEBI" id="CHEBI:15377"/>
        <dbReference type="ChEBI" id="CHEBI:16335"/>
        <dbReference type="ChEBI" id="CHEBI:57856"/>
        <dbReference type="ChEBI" id="CHEBI:58199"/>
        <dbReference type="EC" id="3.13.2.1"/>
    </reaction>
</comment>
<dbReference type="UniPathway" id="UPA00314">
    <property type="reaction ID" value="UER00076"/>
</dbReference>
<dbReference type="InterPro" id="IPR000043">
    <property type="entry name" value="Adenosylhomocysteinase-like"/>
</dbReference>
<dbReference type="Proteomes" id="UP000249557">
    <property type="component" value="Unassembled WGS sequence"/>
</dbReference>
<evidence type="ECO:0000313" key="12">
    <source>
        <dbReference type="EMBL" id="PZO89085.1"/>
    </source>
</evidence>
<evidence type="ECO:0000256" key="5">
    <source>
        <dbReference type="ARBA" id="ARBA00023027"/>
    </source>
</evidence>